<dbReference type="AlphaFoldDB" id="A0A1M5EV85"/>
<proteinExistence type="predicted"/>
<evidence type="ECO:0000259" key="2">
    <source>
        <dbReference type="Pfam" id="PF06580"/>
    </source>
</evidence>
<dbReference type="InterPro" id="IPR050640">
    <property type="entry name" value="Bact_2-comp_sensor_kinase"/>
</dbReference>
<keyword evidence="4" id="KW-1185">Reference proteome</keyword>
<dbReference type="PANTHER" id="PTHR34220">
    <property type="entry name" value="SENSOR HISTIDINE KINASE YPDA"/>
    <property type="match status" value="1"/>
</dbReference>
<dbReference type="PANTHER" id="PTHR34220:SF7">
    <property type="entry name" value="SENSOR HISTIDINE KINASE YPDA"/>
    <property type="match status" value="1"/>
</dbReference>
<evidence type="ECO:0000256" key="1">
    <source>
        <dbReference type="SAM" id="Phobius"/>
    </source>
</evidence>
<dbReference type="GO" id="GO:0000155">
    <property type="term" value="F:phosphorelay sensor kinase activity"/>
    <property type="evidence" value="ECO:0007669"/>
    <property type="project" value="InterPro"/>
</dbReference>
<dbReference type="STRING" id="1121884.SAMN02745131_03628"/>
<keyword evidence="3" id="KW-0418">Kinase</keyword>
<dbReference type="Pfam" id="PF06580">
    <property type="entry name" value="His_kinase"/>
    <property type="match status" value="1"/>
</dbReference>
<feature type="transmembrane region" description="Helical" evidence="1">
    <location>
        <begin position="60"/>
        <end position="79"/>
    </location>
</feature>
<keyword evidence="1" id="KW-0812">Transmembrane</keyword>
<dbReference type="InterPro" id="IPR010559">
    <property type="entry name" value="Sig_transdc_His_kin_internal"/>
</dbReference>
<evidence type="ECO:0000313" key="4">
    <source>
        <dbReference type="Proteomes" id="UP000184048"/>
    </source>
</evidence>
<keyword evidence="3" id="KW-0808">Transferase</keyword>
<feature type="transmembrane region" description="Helical" evidence="1">
    <location>
        <begin position="20"/>
        <end position="40"/>
    </location>
</feature>
<protein>
    <submittedName>
        <fullName evidence="3">Histidine kinase</fullName>
    </submittedName>
</protein>
<dbReference type="EMBL" id="FQUU01000020">
    <property type="protein sequence ID" value="SHF82991.1"/>
    <property type="molecule type" value="Genomic_DNA"/>
</dbReference>
<dbReference type="GO" id="GO:0016020">
    <property type="term" value="C:membrane"/>
    <property type="evidence" value="ECO:0007669"/>
    <property type="project" value="InterPro"/>
</dbReference>
<feature type="transmembrane region" description="Helical" evidence="1">
    <location>
        <begin position="135"/>
        <end position="158"/>
    </location>
</feature>
<name>A0A1M5EV85_9BACT</name>
<dbReference type="RefSeq" id="WP_072836754.1">
    <property type="nucleotide sequence ID" value="NZ_FQUU01000020.1"/>
</dbReference>
<gene>
    <name evidence="3" type="ORF">SAMN02745131_03628</name>
</gene>
<keyword evidence="1" id="KW-1133">Transmembrane helix</keyword>
<sequence length="389" mass="44895">MSILGNNKFILSDERKYRIYRHLLFWGFWGFWFGLVREFNPKFLKDTGHLPNIFQSMAEAFLLLLPQAIVVYPFLYFILPRYVFTGKYIKASFWVIILLIITISVSASLLIYIPWHKVIWISSQAAIFQGASTSLKYMLAYLSAMQGALTAVALAASFKMFKYYYVKNLRTLQLQKENTAAQMQLLTAQVHPHFLFNTLNNIYSQTQLESPRGSKMIMGLSDMLRYILYEGQKNLVPLNQEFSMISEYINLEKIRYGNKLDVHVLIPDKTGNLSIAPLLLLPFVENCFKHGTSKVLQRPWISLTVELRDAILVMKLMNGKVPAVVGEQSKDGIGINNVRQRLELLYPGKYDLQIREEAEVYVVDLRVELIKGEPLQHEVRVEKSEATYV</sequence>
<organism evidence="3 4">
    <name type="scientific">Flavisolibacter ginsengisoli DSM 18119</name>
    <dbReference type="NCBI Taxonomy" id="1121884"/>
    <lineage>
        <taxon>Bacteria</taxon>
        <taxon>Pseudomonadati</taxon>
        <taxon>Bacteroidota</taxon>
        <taxon>Chitinophagia</taxon>
        <taxon>Chitinophagales</taxon>
        <taxon>Chitinophagaceae</taxon>
        <taxon>Flavisolibacter</taxon>
    </lineage>
</organism>
<keyword evidence="1" id="KW-0472">Membrane</keyword>
<feature type="domain" description="Signal transduction histidine kinase internal region" evidence="2">
    <location>
        <begin position="181"/>
        <end position="260"/>
    </location>
</feature>
<evidence type="ECO:0000313" key="3">
    <source>
        <dbReference type="EMBL" id="SHF82991.1"/>
    </source>
</evidence>
<accession>A0A1M5EV85</accession>
<dbReference type="Proteomes" id="UP000184048">
    <property type="component" value="Unassembled WGS sequence"/>
</dbReference>
<reference evidence="3 4" key="1">
    <citation type="submission" date="2016-11" db="EMBL/GenBank/DDBJ databases">
        <authorList>
            <person name="Jaros S."/>
            <person name="Januszkiewicz K."/>
            <person name="Wedrychowicz H."/>
        </authorList>
    </citation>
    <scope>NUCLEOTIDE SEQUENCE [LARGE SCALE GENOMIC DNA]</scope>
    <source>
        <strain evidence="3 4">DSM 18119</strain>
    </source>
</reference>
<feature type="transmembrane region" description="Helical" evidence="1">
    <location>
        <begin position="91"/>
        <end position="115"/>
    </location>
</feature>